<evidence type="ECO:0000313" key="4">
    <source>
        <dbReference type="Proteomes" id="UP000015101"/>
    </source>
</evidence>
<dbReference type="CTD" id="20204944"/>
<proteinExistence type="predicted"/>
<protein>
    <submittedName>
        <fullName evidence="2 3">Uncharacterized protein</fullName>
    </submittedName>
</protein>
<evidence type="ECO:0000256" key="1">
    <source>
        <dbReference type="SAM" id="MobiDB-lite"/>
    </source>
</evidence>
<sequence length="165" mass="18249">MVKQLFVFDSLSALETNVERCSNSDLTMSQDSRSKAANSPNTKNAKSQTENLEEAVHDKACSQIGGGLLSTEDEIEINTSQSNWKNGLGACRREPIGSTMVIERYFDDTANFAVSKERIQRGQPPFKENKTDMILVVEYTSTELSGGPRREQEGSPQILTLSVKI</sequence>
<reference evidence="4" key="1">
    <citation type="submission" date="2012-12" db="EMBL/GenBank/DDBJ databases">
        <authorList>
            <person name="Hellsten U."/>
            <person name="Grimwood J."/>
            <person name="Chapman J.A."/>
            <person name="Shapiro H."/>
            <person name="Aerts A."/>
            <person name="Otillar R.P."/>
            <person name="Terry A.Y."/>
            <person name="Boore J.L."/>
            <person name="Simakov O."/>
            <person name="Marletaz F."/>
            <person name="Cho S.-J."/>
            <person name="Edsinger-Gonzales E."/>
            <person name="Havlak P."/>
            <person name="Kuo D.-H."/>
            <person name="Larsson T."/>
            <person name="Lv J."/>
            <person name="Arendt D."/>
            <person name="Savage R."/>
            <person name="Osoegawa K."/>
            <person name="de Jong P."/>
            <person name="Lindberg D.R."/>
            <person name="Seaver E.C."/>
            <person name="Weisblat D.A."/>
            <person name="Putnam N.H."/>
            <person name="Grigoriev I.V."/>
            <person name="Rokhsar D.S."/>
        </authorList>
    </citation>
    <scope>NUCLEOTIDE SEQUENCE</scope>
</reference>
<dbReference type="GeneID" id="20204944"/>
<feature type="compositionally biased region" description="Polar residues" evidence="1">
    <location>
        <begin position="154"/>
        <end position="165"/>
    </location>
</feature>
<reference evidence="3" key="3">
    <citation type="submission" date="2015-06" db="UniProtKB">
        <authorList>
            <consortium name="EnsemblMetazoa"/>
        </authorList>
    </citation>
    <scope>IDENTIFICATION</scope>
</reference>
<feature type="region of interest" description="Disordered" evidence="1">
    <location>
        <begin position="22"/>
        <end position="52"/>
    </location>
</feature>
<dbReference type="RefSeq" id="XP_009019087.1">
    <property type="nucleotide sequence ID" value="XM_009020839.1"/>
</dbReference>
<dbReference type="InParanoid" id="T1F7Z5"/>
<evidence type="ECO:0000313" key="3">
    <source>
        <dbReference type="EnsemblMetazoa" id="HelroP174309"/>
    </source>
</evidence>
<feature type="region of interest" description="Disordered" evidence="1">
    <location>
        <begin position="145"/>
        <end position="165"/>
    </location>
</feature>
<gene>
    <name evidence="3" type="primary">20204944</name>
    <name evidence="2" type="ORF">HELRODRAFT_174309</name>
</gene>
<name>T1F7Z5_HELRO</name>
<evidence type="ECO:0000313" key="2">
    <source>
        <dbReference type="EMBL" id="ESO02873.1"/>
    </source>
</evidence>
<dbReference type="EMBL" id="AMQM01004878">
    <property type="status" value="NOT_ANNOTATED_CDS"/>
    <property type="molecule type" value="Genomic_DNA"/>
</dbReference>
<dbReference type="HOGENOM" id="CLU_1612613_0_0_1"/>
<keyword evidence="4" id="KW-1185">Reference proteome</keyword>
<dbReference type="EnsemblMetazoa" id="HelroT174309">
    <property type="protein sequence ID" value="HelroP174309"/>
    <property type="gene ID" value="HelroG174309"/>
</dbReference>
<dbReference type="AlphaFoldDB" id="T1F7Z5"/>
<dbReference type="KEGG" id="hro:HELRODRAFT_174309"/>
<feature type="compositionally biased region" description="Polar residues" evidence="1">
    <location>
        <begin position="22"/>
        <end position="50"/>
    </location>
</feature>
<dbReference type="EMBL" id="KB096716">
    <property type="protein sequence ID" value="ESO02873.1"/>
    <property type="molecule type" value="Genomic_DNA"/>
</dbReference>
<accession>T1F7Z5</accession>
<reference evidence="2 4" key="2">
    <citation type="journal article" date="2013" name="Nature">
        <title>Insights into bilaterian evolution from three spiralian genomes.</title>
        <authorList>
            <person name="Simakov O."/>
            <person name="Marletaz F."/>
            <person name="Cho S.J."/>
            <person name="Edsinger-Gonzales E."/>
            <person name="Havlak P."/>
            <person name="Hellsten U."/>
            <person name="Kuo D.H."/>
            <person name="Larsson T."/>
            <person name="Lv J."/>
            <person name="Arendt D."/>
            <person name="Savage R."/>
            <person name="Osoegawa K."/>
            <person name="de Jong P."/>
            <person name="Grimwood J."/>
            <person name="Chapman J.A."/>
            <person name="Shapiro H."/>
            <person name="Aerts A."/>
            <person name="Otillar R.P."/>
            <person name="Terry A.Y."/>
            <person name="Boore J.L."/>
            <person name="Grigoriev I.V."/>
            <person name="Lindberg D.R."/>
            <person name="Seaver E.C."/>
            <person name="Weisblat D.A."/>
            <person name="Putnam N.H."/>
            <person name="Rokhsar D.S."/>
        </authorList>
    </citation>
    <scope>NUCLEOTIDE SEQUENCE</scope>
</reference>
<organism evidence="3 4">
    <name type="scientific">Helobdella robusta</name>
    <name type="common">Californian leech</name>
    <dbReference type="NCBI Taxonomy" id="6412"/>
    <lineage>
        <taxon>Eukaryota</taxon>
        <taxon>Metazoa</taxon>
        <taxon>Spiralia</taxon>
        <taxon>Lophotrochozoa</taxon>
        <taxon>Annelida</taxon>
        <taxon>Clitellata</taxon>
        <taxon>Hirudinea</taxon>
        <taxon>Rhynchobdellida</taxon>
        <taxon>Glossiphoniidae</taxon>
        <taxon>Helobdella</taxon>
    </lineage>
</organism>
<dbReference type="Proteomes" id="UP000015101">
    <property type="component" value="Unassembled WGS sequence"/>
</dbReference>